<dbReference type="Proteomes" id="UP000276128">
    <property type="component" value="Unassembled WGS sequence"/>
</dbReference>
<dbReference type="CDD" id="cd06661">
    <property type="entry name" value="GGCT_like"/>
    <property type="match status" value="1"/>
</dbReference>
<dbReference type="EMBL" id="RXHU01000111">
    <property type="protein sequence ID" value="RTE02768.1"/>
    <property type="molecule type" value="Genomic_DNA"/>
</dbReference>
<evidence type="ECO:0000313" key="3">
    <source>
        <dbReference type="Proteomes" id="UP000276128"/>
    </source>
</evidence>
<dbReference type="OrthoDB" id="8538589at2"/>
<evidence type="ECO:0000313" key="2">
    <source>
        <dbReference type="EMBL" id="RTE02768.1"/>
    </source>
</evidence>
<gene>
    <name evidence="2" type="ORF">EJQ19_28920</name>
</gene>
<keyword evidence="3" id="KW-1185">Reference proteome</keyword>
<evidence type="ECO:0000259" key="1">
    <source>
        <dbReference type="Pfam" id="PF06094"/>
    </source>
</evidence>
<comment type="caution">
    <text evidence="2">The sequence shown here is derived from an EMBL/GenBank/DDBJ whole genome shotgun (WGS) entry which is preliminary data.</text>
</comment>
<organism evidence="2 3">
    <name type="scientific">Paenibacillus whitsoniae</name>
    <dbReference type="NCBI Taxonomy" id="2496558"/>
    <lineage>
        <taxon>Bacteria</taxon>
        <taxon>Bacillati</taxon>
        <taxon>Bacillota</taxon>
        <taxon>Bacilli</taxon>
        <taxon>Bacillales</taxon>
        <taxon>Paenibacillaceae</taxon>
        <taxon>Paenibacillus</taxon>
    </lineage>
</organism>
<accession>A0A430J522</accession>
<dbReference type="AlphaFoldDB" id="A0A430J522"/>
<dbReference type="GO" id="GO:0016740">
    <property type="term" value="F:transferase activity"/>
    <property type="evidence" value="ECO:0007669"/>
    <property type="project" value="UniProtKB-KW"/>
</dbReference>
<dbReference type="RefSeq" id="WP_126144709.1">
    <property type="nucleotide sequence ID" value="NZ_RXHU01000111.1"/>
</dbReference>
<protein>
    <submittedName>
        <fullName evidence="2">Gamma-glutamylcyclotransferase</fullName>
    </submittedName>
</protein>
<keyword evidence="2" id="KW-0808">Transferase</keyword>
<name>A0A430J522_9BACL</name>
<reference evidence="2 3" key="1">
    <citation type="submission" date="2018-12" db="EMBL/GenBank/DDBJ databases">
        <title>Bacillus ochoae sp. nov., Paenibacillus whitsoniae sp. nov., Paenibacillus spiritus sp. nov. Isolated from the Mars Exploration Rover during spacecraft assembly.</title>
        <authorList>
            <person name="Seuylemezian A."/>
            <person name="Vaishampayan P."/>
        </authorList>
    </citation>
    <scope>NUCLEOTIDE SEQUENCE [LARGE SCALE GENOMIC DNA]</scope>
    <source>
        <strain evidence="2 3">MER 54</strain>
    </source>
</reference>
<dbReference type="InterPro" id="IPR009288">
    <property type="entry name" value="AIG2-like_dom"/>
</dbReference>
<sequence length="144" mass="16239">MSKIGENIASAIRGGIGLVSVFVYGTLLTGENNHFVAKPYVQHVQPGAVHGRLYDVGDYPALLLTEEGIVEGEWLEVTEEGLQAMDELEWYFGPGHPDNEYERSWVRDMSGAREGWVYHCPERPKGLPRIDGTSWKTYRKRNST</sequence>
<dbReference type="SUPFAM" id="SSF110857">
    <property type="entry name" value="Gamma-glutamyl cyclotransferase-like"/>
    <property type="match status" value="1"/>
</dbReference>
<dbReference type="InterPro" id="IPR013024">
    <property type="entry name" value="GGCT-like"/>
</dbReference>
<dbReference type="Pfam" id="PF06094">
    <property type="entry name" value="GGACT"/>
    <property type="match status" value="1"/>
</dbReference>
<dbReference type="Gene3D" id="3.10.490.10">
    <property type="entry name" value="Gamma-glutamyl cyclotransferase-like"/>
    <property type="match status" value="1"/>
</dbReference>
<feature type="domain" description="Gamma-glutamylcyclotransferase AIG2-like" evidence="1">
    <location>
        <begin position="21"/>
        <end position="136"/>
    </location>
</feature>
<dbReference type="InterPro" id="IPR036568">
    <property type="entry name" value="GGCT-like_sf"/>
</dbReference>
<proteinExistence type="predicted"/>